<reference evidence="2" key="1">
    <citation type="journal article" date="2022" name="bioRxiv">
        <title>Sequencing and chromosome-scale assembly of the giantPleurodeles waltlgenome.</title>
        <authorList>
            <person name="Brown T."/>
            <person name="Elewa A."/>
            <person name="Iarovenko S."/>
            <person name="Subramanian E."/>
            <person name="Araus A.J."/>
            <person name="Petzold A."/>
            <person name="Susuki M."/>
            <person name="Suzuki K.-i.T."/>
            <person name="Hayashi T."/>
            <person name="Toyoda A."/>
            <person name="Oliveira C."/>
            <person name="Osipova E."/>
            <person name="Leigh N.D."/>
            <person name="Simon A."/>
            <person name="Yun M.H."/>
        </authorList>
    </citation>
    <scope>NUCLEOTIDE SEQUENCE</scope>
    <source>
        <strain evidence="2">20211129_DDA</strain>
        <tissue evidence="2">Liver</tissue>
    </source>
</reference>
<evidence type="ECO:0000313" key="2">
    <source>
        <dbReference type="EMBL" id="KAJ1116967.1"/>
    </source>
</evidence>
<dbReference type="AlphaFoldDB" id="A0AAV7NLR0"/>
<protein>
    <submittedName>
        <fullName evidence="2">Uncharacterized protein</fullName>
    </submittedName>
</protein>
<name>A0AAV7NLR0_PLEWA</name>
<organism evidence="2 3">
    <name type="scientific">Pleurodeles waltl</name>
    <name type="common">Iberian ribbed newt</name>
    <dbReference type="NCBI Taxonomy" id="8319"/>
    <lineage>
        <taxon>Eukaryota</taxon>
        <taxon>Metazoa</taxon>
        <taxon>Chordata</taxon>
        <taxon>Craniata</taxon>
        <taxon>Vertebrata</taxon>
        <taxon>Euteleostomi</taxon>
        <taxon>Amphibia</taxon>
        <taxon>Batrachia</taxon>
        <taxon>Caudata</taxon>
        <taxon>Salamandroidea</taxon>
        <taxon>Salamandridae</taxon>
        <taxon>Pleurodelinae</taxon>
        <taxon>Pleurodeles</taxon>
    </lineage>
</organism>
<comment type="caution">
    <text evidence="2">The sequence shown here is derived from an EMBL/GenBank/DDBJ whole genome shotgun (WGS) entry which is preliminary data.</text>
</comment>
<evidence type="ECO:0000256" key="1">
    <source>
        <dbReference type="SAM" id="MobiDB-lite"/>
    </source>
</evidence>
<gene>
    <name evidence="2" type="ORF">NDU88_005168</name>
</gene>
<sequence>MRRHSNGRGIGHSLSPRPPVESVTLVCALHQGARSPQGAVCSELGLQITQGHGSSTKCRPAQLPRAPRTEAGAPTTVQELDAGVMGLAEESLSKNKV</sequence>
<proteinExistence type="predicted"/>
<dbReference type="EMBL" id="JANPWB010000012">
    <property type="protein sequence ID" value="KAJ1116967.1"/>
    <property type="molecule type" value="Genomic_DNA"/>
</dbReference>
<accession>A0AAV7NLR0</accession>
<keyword evidence="3" id="KW-1185">Reference proteome</keyword>
<dbReference type="Proteomes" id="UP001066276">
    <property type="component" value="Chromosome 8"/>
</dbReference>
<feature type="region of interest" description="Disordered" evidence="1">
    <location>
        <begin position="51"/>
        <end position="74"/>
    </location>
</feature>
<evidence type="ECO:0000313" key="3">
    <source>
        <dbReference type="Proteomes" id="UP001066276"/>
    </source>
</evidence>